<dbReference type="Proteomes" id="UP000239649">
    <property type="component" value="Unassembled WGS sequence"/>
</dbReference>
<evidence type="ECO:0000256" key="1">
    <source>
        <dbReference type="SAM" id="MobiDB-lite"/>
    </source>
</evidence>
<dbReference type="EMBL" id="LHPF02000003">
    <property type="protein sequence ID" value="PSC75105.1"/>
    <property type="molecule type" value="Genomic_DNA"/>
</dbReference>
<evidence type="ECO:0000313" key="2">
    <source>
        <dbReference type="EMBL" id="PSC75105.1"/>
    </source>
</evidence>
<organism evidence="2 3">
    <name type="scientific">Micractinium conductrix</name>
    <dbReference type="NCBI Taxonomy" id="554055"/>
    <lineage>
        <taxon>Eukaryota</taxon>
        <taxon>Viridiplantae</taxon>
        <taxon>Chlorophyta</taxon>
        <taxon>core chlorophytes</taxon>
        <taxon>Trebouxiophyceae</taxon>
        <taxon>Chlorellales</taxon>
        <taxon>Chlorellaceae</taxon>
        <taxon>Chlorella clade</taxon>
        <taxon>Micractinium</taxon>
    </lineage>
</organism>
<comment type="caution">
    <text evidence="2">The sequence shown here is derived from an EMBL/GenBank/DDBJ whole genome shotgun (WGS) entry which is preliminary data.</text>
</comment>
<keyword evidence="3" id="KW-1185">Reference proteome</keyword>
<feature type="region of interest" description="Disordered" evidence="1">
    <location>
        <begin position="77"/>
        <end position="98"/>
    </location>
</feature>
<dbReference type="AlphaFoldDB" id="A0A2P6VM28"/>
<gene>
    <name evidence="2" type="ORF">C2E20_1718</name>
</gene>
<feature type="region of interest" description="Disordered" evidence="1">
    <location>
        <begin position="202"/>
        <end position="222"/>
    </location>
</feature>
<feature type="compositionally biased region" description="Low complexity" evidence="1">
    <location>
        <begin position="82"/>
        <end position="98"/>
    </location>
</feature>
<sequence>MAGFAAQLIAALEEAEAAAAAPKPAVQLAEAGWSKLQFDFPVVSAEELTALAAEYADGKRTQVSARFLQVLREAAVAPPPGAGDAPAPSSSAAPDGDAAASATANAELAPLYQRLYAAAVLGALRSCLEAPDPSAAAQLAGLAPQAADLAAQGGGVLEEALEAGAAGTSGSEAAPQIERELRASRQEDDDSVEYELLEPAAALPEQQQRPAAGSGVHATAAGQGGAALPSAADLPELLAQLAGHLSYHCISDAAAWRELRLMQCLAGCLATARRDRAPVELEAALPALLDALAIPGGGGGGGSNSSNSSKQDAAAAAAAAELALSVAVTLAGQVSSPGARRHLWAAVHARLLPVAAAQLEAAQVSLARAARASADAPLSLQQLYAVALPCQLLYFYVLEAPRVGGSSSGGSSTQLQEAFLKGGLLRALVLLFCQLGAEPGAEPLRCALLLACGAAQPLAEWAAAVPGFAAAVATPMLAPGGASALHGALWRLLLGGGGGELAALLGDAEPADKVPGLYQALQLMADLQAVSRRPTPLWGGDMEAALRTLGGTLRTRYGRPRQEAEAAAAGGAGNAAAIAAADAAEEAKKLGRPAEEQAPLLAARRAAQLQPACLKLVKDLLHARRGGGGAGKHD</sequence>
<evidence type="ECO:0000313" key="3">
    <source>
        <dbReference type="Proteomes" id="UP000239649"/>
    </source>
</evidence>
<protein>
    <submittedName>
        <fullName evidence="2">Uncharacterized protein</fullName>
    </submittedName>
</protein>
<proteinExistence type="predicted"/>
<name>A0A2P6VM28_9CHLO</name>
<reference evidence="2 3" key="1">
    <citation type="journal article" date="2018" name="Plant J.">
        <title>Genome sequences of Chlorella sorokiniana UTEX 1602 and Micractinium conductrix SAG 241.80: implications to maltose excretion by a green alga.</title>
        <authorList>
            <person name="Arriola M.B."/>
            <person name="Velmurugan N."/>
            <person name="Zhang Y."/>
            <person name="Plunkett M.H."/>
            <person name="Hondzo H."/>
            <person name="Barney B.M."/>
        </authorList>
    </citation>
    <scope>NUCLEOTIDE SEQUENCE [LARGE SCALE GENOMIC DNA]</scope>
    <source>
        <strain evidence="2 3">SAG 241.80</strain>
    </source>
</reference>
<accession>A0A2P6VM28</accession>
<dbReference type="OrthoDB" id="515109at2759"/>